<keyword evidence="3" id="KW-1003">Cell membrane</keyword>
<feature type="transmembrane region" description="Helical" evidence="7">
    <location>
        <begin position="171"/>
        <end position="195"/>
    </location>
</feature>
<name>A0A5J6LIR9_9GAMM</name>
<feature type="transmembrane region" description="Helical" evidence="7">
    <location>
        <begin position="264"/>
        <end position="281"/>
    </location>
</feature>
<keyword evidence="9" id="KW-1185">Reference proteome</keyword>
<evidence type="ECO:0000256" key="7">
    <source>
        <dbReference type="SAM" id="Phobius"/>
    </source>
</evidence>
<gene>
    <name evidence="8" type="ORF">F5I99_13585</name>
</gene>
<evidence type="ECO:0000256" key="4">
    <source>
        <dbReference type="ARBA" id="ARBA00022692"/>
    </source>
</evidence>
<feature type="transmembrane region" description="Helical" evidence="7">
    <location>
        <begin position="366"/>
        <end position="383"/>
    </location>
</feature>
<feature type="transmembrane region" description="Helical" evidence="7">
    <location>
        <begin position="302"/>
        <end position="325"/>
    </location>
</feature>
<dbReference type="NCBIfam" id="TIGR00797">
    <property type="entry name" value="matE"/>
    <property type="match status" value="1"/>
</dbReference>
<proteinExistence type="predicted"/>
<keyword evidence="2" id="KW-0813">Transport</keyword>
<keyword evidence="5 7" id="KW-1133">Transmembrane helix</keyword>
<dbReference type="GO" id="GO:0005886">
    <property type="term" value="C:plasma membrane"/>
    <property type="evidence" value="ECO:0007669"/>
    <property type="project" value="UniProtKB-SubCell"/>
</dbReference>
<keyword evidence="6 7" id="KW-0472">Membrane</keyword>
<protein>
    <submittedName>
        <fullName evidence="8">MATE family efflux transporter</fullName>
    </submittedName>
</protein>
<dbReference type="PANTHER" id="PTHR43549:SF3">
    <property type="entry name" value="MULTIDRUG RESISTANCE PROTEIN YPNP-RELATED"/>
    <property type="match status" value="1"/>
</dbReference>
<evidence type="ECO:0000313" key="8">
    <source>
        <dbReference type="EMBL" id="QEW08620.1"/>
    </source>
</evidence>
<feature type="transmembrane region" description="Helical" evidence="7">
    <location>
        <begin position="219"/>
        <end position="244"/>
    </location>
</feature>
<feature type="transmembrane region" description="Helical" evidence="7">
    <location>
        <begin position="337"/>
        <end position="359"/>
    </location>
</feature>
<feature type="transmembrane region" description="Helical" evidence="7">
    <location>
        <begin position="113"/>
        <end position="134"/>
    </location>
</feature>
<evidence type="ECO:0000256" key="2">
    <source>
        <dbReference type="ARBA" id="ARBA00022448"/>
    </source>
</evidence>
<dbReference type="EMBL" id="CP044222">
    <property type="protein sequence ID" value="QEW08620.1"/>
    <property type="molecule type" value="Genomic_DNA"/>
</dbReference>
<dbReference type="InterPro" id="IPR002528">
    <property type="entry name" value="MATE_fam"/>
</dbReference>
<evidence type="ECO:0000256" key="5">
    <source>
        <dbReference type="ARBA" id="ARBA00022989"/>
    </source>
</evidence>
<dbReference type="Pfam" id="PF01554">
    <property type="entry name" value="MatE"/>
    <property type="match status" value="2"/>
</dbReference>
<accession>A0A5J6LIR9</accession>
<feature type="transmembrane region" description="Helical" evidence="7">
    <location>
        <begin position="26"/>
        <end position="49"/>
    </location>
</feature>
<reference evidence="8 9" key="1">
    <citation type="submission" date="2019-09" db="EMBL/GenBank/DDBJ databases">
        <title>Nitrincola iocasae sp. nov., a bacterium isolated from the sediment collected at a cold seep field in South China Sea.</title>
        <authorList>
            <person name="Zhang H."/>
            <person name="Wang H."/>
            <person name="Li C."/>
        </authorList>
    </citation>
    <scope>NUCLEOTIDE SEQUENCE [LARGE SCALE GENOMIC DNA]</scope>
    <source>
        <strain evidence="8 9">KXZD1103</strain>
    </source>
</reference>
<dbReference type="GO" id="GO:0015297">
    <property type="term" value="F:antiporter activity"/>
    <property type="evidence" value="ECO:0007669"/>
    <property type="project" value="InterPro"/>
</dbReference>
<evidence type="ECO:0000256" key="1">
    <source>
        <dbReference type="ARBA" id="ARBA00004429"/>
    </source>
</evidence>
<organism evidence="8 9">
    <name type="scientific">Nitrincola iocasae</name>
    <dbReference type="NCBI Taxonomy" id="2614693"/>
    <lineage>
        <taxon>Bacteria</taxon>
        <taxon>Pseudomonadati</taxon>
        <taxon>Pseudomonadota</taxon>
        <taxon>Gammaproteobacteria</taxon>
        <taxon>Oceanospirillales</taxon>
        <taxon>Oceanospirillaceae</taxon>
        <taxon>Nitrincola</taxon>
    </lineage>
</organism>
<evidence type="ECO:0000313" key="9">
    <source>
        <dbReference type="Proteomes" id="UP000325606"/>
    </source>
</evidence>
<dbReference type="PIRSF" id="PIRSF006603">
    <property type="entry name" value="DinF"/>
    <property type="match status" value="1"/>
</dbReference>
<dbReference type="InterPro" id="IPR052031">
    <property type="entry name" value="Membrane_Transporter-Flippase"/>
</dbReference>
<evidence type="ECO:0000256" key="6">
    <source>
        <dbReference type="ARBA" id="ARBA00023136"/>
    </source>
</evidence>
<dbReference type="AlphaFoldDB" id="A0A5J6LIR9"/>
<evidence type="ECO:0000256" key="3">
    <source>
        <dbReference type="ARBA" id="ARBA00022475"/>
    </source>
</evidence>
<dbReference type="InterPro" id="IPR048279">
    <property type="entry name" value="MdtK-like"/>
</dbReference>
<dbReference type="Proteomes" id="UP000325606">
    <property type="component" value="Chromosome"/>
</dbReference>
<dbReference type="PANTHER" id="PTHR43549">
    <property type="entry name" value="MULTIDRUG RESISTANCE PROTEIN YPNP-RELATED"/>
    <property type="match status" value="1"/>
</dbReference>
<feature type="transmembrane region" description="Helical" evidence="7">
    <location>
        <begin position="395"/>
        <end position="415"/>
    </location>
</feature>
<comment type="subcellular location">
    <subcellularLocation>
        <location evidence="1">Cell inner membrane</location>
        <topology evidence="1">Multi-pass membrane protein</topology>
    </subcellularLocation>
</comment>
<feature type="transmembrane region" description="Helical" evidence="7">
    <location>
        <begin position="70"/>
        <end position="93"/>
    </location>
</feature>
<feature type="transmembrane region" description="Helical" evidence="7">
    <location>
        <begin position="146"/>
        <end position="165"/>
    </location>
</feature>
<keyword evidence="4 7" id="KW-0812">Transmembrane</keyword>
<dbReference type="GO" id="GO:0042910">
    <property type="term" value="F:xenobiotic transmembrane transporter activity"/>
    <property type="evidence" value="ECO:0007669"/>
    <property type="project" value="InterPro"/>
</dbReference>
<sequence>MMFGIVSIMLFNLADIWFVGQLGTLPMAALAFTFPVSFVVISLAIGLGIGTSATLARRIGQGDIGSAAQVATSILFITTFLLILVGFAGQFAIDPVFKLMGAEPELLPLIRAYMQIWFAGSVFMVLNMVCNSILRATGDVRGSAMIMLLASLLNLLLDPLLIFGLGPFPALGIQGAALASVIAWSITTLIALHLLHHRRHMLTLRFPSLLTLLRYWRELFSISVPAALSNITTPVANAVLTAMVARHGAEAVAAFGVGSRLESLALLVCLALSMSLPPFISQNFGAAQMQRIKKAYALAIRFALGWQVLIYLLLVLFSAPLAALFSDDAEVIRLIRLWILIVPLGFGFQATTFLSASAFNALHQPMLALKVSLIRLFLMYLPLGWLGNQLFGLEGLFSALVLANLLTAIIAWMWMRQKLTGLLQIGA</sequence>
<dbReference type="KEGG" id="nik:F5I99_13585"/>